<evidence type="ECO:0000259" key="1">
    <source>
        <dbReference type="PROSITE" id="PS50053"/>
    </source>
</evidence>
<name>A0ABC9Y593_GRUJA</name>
<proteinExistence type="predicted"/>
<reference evidence="2 3" key="1">
    <citation type="submission" date="2024-06" db="EMBL/GenBank/DDBJ databases">
        <title>The draft genome of Grus japonensis, version 3.</title>
        <authorList>
            <person name="Nabeshima K."/>
            <person name="Suzuki S."/>
            <person name="Onuma M."/>
        </authorList>
    </citation>
    <scope>NUCLEOTIDE SEQUENCE [LARGE SCALE GENOMIC DNA]</scope>
    <source>
        <strain evidence="2 3">451A</strain>
    </source>
</reference>
<feature type="domain" description="Ubiquitin-like" evidence="1">
    <location>
        <begin position="1"/>
        <end position="56"/>
    </location>
</feature>
<evidence type="ECO:0000313" key="3">
    <source>
        <dbReference type="Proteomes" id="UP001623348"/>
    </source>
</evidence>
<protein>
    <submittedName>
        <fullName evidence="2">UV excision repair protein RAD23 B</fullName>
    </submittedName>
</protein>
<dbReference type="PROSITE" id="PS50053">
    <property type="entry name" value="UBIQUITIN_2"/>
    <property type="match status" value="1"/>
</dbReference>
<sequence length="82" mass="9730">MQITLKTLQQQTFRIDIDPEETVKALKEKIESERWKDAFPVAGQKLIYAGNGYSEDTVYESTLIFMFFDFDVKVKFSKEYKY</sequence>
<dbReference type="InterPro" id="IPR000626">
    <property type="entry name" value="Ubiquitin-like_dom"/>
</dbReference>
<dbReference type="SMART" id="SM00213">
    <property type="entry name" value="UBQ"/>
    <property type="match status" value="1"/>
</dbReference>
<comment type="caution">
    <text evidence="2">The sequence shown here is derived from an EMBL/GenBank/DDBJ whole genome shotgun (WGS) entry which is preliminary data.</text>
</comment>
<dbReference type="AlphaFoldDB" id="A0ABC9Y593"/>
<gene>
    <name evidence="2" type="ORF">GRJ2_002988100</name>
</gene>
<dbReference type="SUPFAM" id="SSF54236">
    <property type="entry name" value="Ubiquitin-like"/>
    <property type="match status" value="1"/>
</dbReference>
<keyword evidence="3" id="KW-1185">Reference proteome</keyword>
<dbReference type="Gene3D" id="3.10.20.90">
    <property type="entry name" value="Phosphatidylinositol 3-kinase Catalytic Subunit, Chain A, domain 1"/>
    <property type="match status" value="1"/>
</dbReference>
<dbReference type="PANTHER" id="PTHR10621">
    <property type="entry name" value="UV EXCISION REPAIR PROTEIN RAD23"/>
    <property type="match status" value="1"/>
</dbReference>
<dbReference type="EMBL" id="BAAFJT010000040">
    <property type="protein sequence ID" value="GAB0205225.1"/>
    <property type="molecule type" value="Genomic_DNA"/>
</dbReference>
<dbReference type="Proteomes" id="UP001623348">
    <property type="component" value="Unassembled WGS sequence"/>
</dbReference>
<dbReference type="PANTHER" id="PTHR10621:SF13">
    <property type="entry name" value="UV EXCISION REPAIR PROTEIN RAD23 HOMOLOG B"/>
    <property type="match status" value="1"/>
</dbReference>
<evidence type="ECO:0000313" key="2">
    <source>
        <dbReference type="EMBL" id="GAB0205225.1"/>
    </source>
</evidence>
<dbReference type="Pfam" id="PF00240">
    <property type="entry name" value="ubiquitin"/>
    <property type="match status" value="1"/>
</dbReference>
<dbReference type="InterPro" id="IPR029071">
    <property type="entry name" value="Ubiquitin-like_domsf"/>
</dbReference>
<organism evidence="2 3">
    <name type="scientific">Grus japonensis</name>
    <name type="common">Japanese crane</name>
    <name type="synonym">Red-crowned crane</name>
    <dbReference type="NCBI Taxonomy" id="30415"/>
    <lineage>
        <taxon>Eukaryota</taxon>
        <taxon>Metazoa</taxon>
        <taxon>Chordata</taxon>
        <taxon>Craniata</taxon>
        <taxon>Vertebrata</taxon>
        <taxon>Euteleostomi</taxon>
        <taxon>Archelosauria</taxon>
        <taxon>Archosauria</taxon>
        <taxon>Dinosauria</taxon>
        <taxon>Saurischia</taxon>
        <taxon>Theropoda</taxon>
        <taxon>Coelurosauria</taxon>
        <taxon>Aves</taxon>
        <taxon>Neognathae</taxon>
        <taxon>Neoaves</taxon>
        <taxon>Gruiformes</taxon>
        <taxon>Gruidae</taxon>
        <taxon>Grus</taxon>
    </lineage>
</organism>
<accession>A0ABC9Y593</accession>